<dbReference type="GO" id="GO:0016832">
    <property type="term" value="F:aldehyde-lyase activity"/>
    <property type="evidence" value="ECO:0007669"/>
    <property type="project" value="TreeGrafter"/>
</dbReference>
<evidence type="ECO:0000256" key="2">
    <source>
        <dbReference type="ARBA" id="ARBA00022723"/>
    </source>
</evidence>
<gene>
    <name evidence="5" type="ORF">METZ01_LOCUS148722</name>
</gene>
<dbReference type="InterPro" id="IPR050251">
    <property type="entry name" value="HpcH-HpaI_aldolase"/>
</dbReference>
<keyword evidence="3" id="KW-0456">Lyase</keyword>
<dbReference type="Pfam" id="PF03328">
    <property type="entry name" value="HpcH_HpaI"/>
    <property type="match status" value="1"/>
</dbReference>
<proteinExistence type="inferred from homology"/>
<protein>
    <recommendedName>
        <fullName evidence="4">HpcH/HpaI aldolase/citrate lyase domain-containing protein</fullName>
    </recommendedName>
</protein>
<dbReference type="GO" id="GO:0005737">
    <property type="term" value="C:cytoplasm"/>
    <property type="evidence" value="ECO:0007669"/>
    <property type="project" value="TreeGrafter"/>
</dbReference>
<dbReference type="AlphaFoldDB" id="A0A382A2U9"/>
<dbReference type="EMBL" id="UINC01023695">
    <property type="protein sequence ID" value="SVA95868.1"/>
    <property type="molecule type" value="Genomic_DNA"/>
</dbReference>
<evidence type="ECO:0000313" key="5">
    <source>
        <dbReference type="EMBL" id="SVA95868.1"/>
    </source>
</evidence>
<comment type="similarity">
    <text evidence="1">Belongs to the HpcH/HpaI aldolase family.</text>
</comment>
<dbReference type="InterPro" id="IPR040442">
    <property type="entry name" value="Pyrv_kinase-like_dom_sf"/>
</dbReference>
<evidence type="ECO:0000256" key="1">
    <source>
        <dbReference type="ARBA" id="ARBA00005568"/>
    </source>
</evidence>
<dbReference type="PANTHER" id="PTHR30502">
    <property type="entry name" value="2-KETO-3-DEOXY-L-RHAMNONATE ALDOLASE"/>
    <property type="match status" value="1"/>
</dbReference>
<dbReference type="InterPro" id="IPR005000">
    <property type="entry name" value="Aldolase/citrate-lyase_domain"/>
</dbReference>
<accession>A0A382A2U9</accession>
<sequence length="251" mass="27015">MADLRINKVKQSLADGKVVTVPMGPLSSELIEHFGPLGFDALWLEGEHGPVDFDNIPDLTRACDLWGMTPIVRVYQNEPAVIYRTLDLGAMGVCVPHINTKSEAEAVVLASKFAPIGLRGSFTSRQGIGVEDYFTTANEQTMSIILIEDIIAVNNLDEILEVDNIDIFYVAPGDLAQSMGLPGGAGTPEVNKVVDGALRKIGAAGRTPGTLSGHENVSHYIDLGTRFFSFSWLPWLSDGAGQMREALEAAS</sequence>
<feature type="domain" description="HpcH/HpaI aldolase/citrate lyase" evidence="4">
    <location>
        <begin position="29"/>
        <end position="227"/>
    </location>
</feature>
<dbReference type="Gene3D" id="3.20.20.60">
    <property type="entry name" value="Phosphoenolpyruvate-binding domains"/>
    <property type="match status" value="1"/>
</dbReference>
<keyword evidence="2" id="KW-0479">Metal-binding</keyword>
<evidence type="ECO:0000259" key="4">
    <source>
        <dbReference type="Pfam" id="PF03328"/>
    </source>
</evidence>
<evidence type="ECO:0000256" key="3">
    <source>
        <dbReference type="ARBA" id="ARBA00023239"/>
    </source>
</evidence>
<name>A0A382A2U9_9ZZZZ</name>
<dbReference type="SUPFAM" id="SSF51621">
    <property type="entry name" value="Phosphoenolpyruvate/pyruvate domain"/>
    <property type="match status" value="1"/>
</dbReference>
<dbReference type="GO" id="GO:0046872">
    <property type="term" value="F:metal ion binding"/>
    <property type="evidence" value="ECO:0007669"/>
    <property type="project" value="UniProtKB-KW"/>
</dbReference>
<reference evidence="5" key="1">
    <citation type="submission" date="2018-05" db="EMBL/GenBank/DDBJ databases">
        <authorList>
            <person name="Lanie J.A."/>
            <person name="Ng W.-L."/>
            <person name="Kazmierczak K.M."/>
            <person name="Andrzejewski T.M."/>
            <person name="Davidsen T.M."/>
            <person name="Wayne K.J."/>
            <person name="Tettelin H."/>
            <person name="Glass J.I."/>
            <person name="Rusch D."/>
            <person name="Podicherti R."/>
            <person name="Tsui H.-C.T."/>
            <person name="Winkler M.E."/>
        </authorList>
    </citation>
    <scope>NUCLEOTIDE SEQUENCE</scope>
</reference>
<dbReference type="InterPro" id="IPR015813">
    <property type="entry name" value="Pyrv/PenolPyrv_kinase-like_dom"/>
</dbReference>
<organism evidence="5">
    <name type="scientific">marine metagenome</name>
    <dbReference type="NCBI Taxonomy" id="408172"/>
    <lineage>
        <taxon>unclassified sequences</taxon>
        <taxon>metagenomes</taxon>
        <taxon>ecological metagenomes</taxon>
    </lineage>
</organism>
<dbReference type="PANTHER" id="PTHR30502:SF0">
    <property type="entry name" value="PHOSPHOENOLPYRUVATE CARBOXYLASE FAMILY PROTEIN"/>
    <property type="match status" value="1"/>
</dbReference>